<keyword evidence="3" id="KW-0443">Lipid metabolism</keyword>
<evidence type="ECO:0000256" key="2">
    <source>
        <dbReference type="ARBA" id="ARBA00023267"/>
    </source>
</evidence>
<evidence type="ECO:0000256" key="3">
    <source>
        <dbReference type="RuleBase" id="RU364072"/>
    </source>
</evidence>
<proteinExistence type="predicted"/>
<dbReference type="PANTHER" id="PTHR45266">
    <property type="entry name" value="OXALOACETATE DECARBOXYLASE ALPHA CHAIN"/>
    <property type="match status" value="1"/>
</dbReference>
<feature type="domain" description="Lipoyl-binding" evidence="4">
    <location>
        <begin position="58"/>
        <end position="134"/>
    </location>
</feature>
<evidence type="ECO:0000313" key="6">
    <source>
        <dbReference type="Proteomes" id="UP000184310"/>
    </source>
</evidence>
<keyword evidence="2 3" id="KW-0092">Biotin</keyword>
<comment type="pathway">
    <text evidence="3">Lipid metabolism; fatty acid biosynthesis.</text>
</comment>
<keyword evidence="3" id="KW-0444">Lipid biosynthesis</keyword>
<organism evidence="5 6">
    <name type="scientific">Clostridium cavendishii DSM 21758</name>
    <dbReference type="NCBI Taxonomy" id="1121302"/>
    <lineage>
        <taxon>Bacteria</taxon>
        <taxon>Bacillati</taxon>
        <taxon>Bacillota</taxon>
        <taxon>Clostridia</taxon>
        <taxon>Eubacteriales</taxon>
        <taxon>Clostridiaceae</taxon>
        <taxon>Clostridium</taxon>
    </lineage>
</organism>
<dbReference type="InterPro" id="IPR011053">
    <property type="entry name" value="Single_hybrid_motif"/>
</dbReference>
<gene>
    <name evidence="5" type="ORF">SAMN02745163_02769</name>
</gene>
<dbReference type="PRINTS" id="PR01071">
    <property type="entry name" value="ACOABIOTINCC"/>
</dbReference>
<dbReference type="InterPro" id="IPR000089">
    <property type="entry name" value="Biotin_lipoyl"/>
</dbReference>
<evidence type="ECO:0000313" key="5">
    <source>
        <dbReference type="EMBL" id="SHJ87183.1"/>
    </source>
</evidence>
<accession>A0A1M6MV66</accession>
<evidence type="ECO:0000259" key="4">
    <source>
        <dbReference type="PROSITE" id="PS50968"/>
    </source>
</evidence>
<keyword evidence="3" id="KW-0276">Fatty acid metabolism</keyword>
<keyword evidence="6" id="KW-1185">Reference proteome</keyword>
<dbReference type="GO" id="GO:0009317">
    <property type="term" value="C:acetyl-CoA carboxylase complex"/>
    <property type="evidence" value="ECO:0007669"/>
    <property type="project" value="InterPro"/>
</dbReference>
<dbReference type="Gene3D" id="2.40.50.100">
    <property type="match status" value="1"/>
</dbReference>
<dbReference type="Pfam" id="PF00364">
    <property type="entry name" value="Biotin_lipoyl"/>
    <property type="match status" value="1"/>
</dbReference>
<sequence>MEIEKIEQIIKLFKQYELLNIYVESDNFKLRIEDYKNSFTNVKKVNLADDEDVNINEKYIIKSPLVGNVRILENKAKCKNYAVGDEVKEGEVLCIVEAMKMLNEITCNKNGLITEVLIKDNEFVEYNQPLFIIKESKEEDV</sequence>
<dbReference type="UniPathway" id="UPA00094"/>
<dbReference type="PANTHER" id="PTHR45266:SF3">
    <property type="entry name" value="OXALOACETATE DECARBOXYLASE ALPHA CHAIN"/>
    <property type="match status" value="1"/>
</dbReference>
<reference evidence="5 6" key="1">
    <citation type="submission" date="2016-11" db="EMBL/GenBank/DDBJ databases">
        <authorList>
            <person name="Jaros S."/>
            <person name="Januszkiewicz K."/>
            <person name="Wedrychowicz H."/>
        </authorList>
    </citation>
    <scope>NUCLEOTIDE SEQUENCE [LARGE SCALE GENOMIC DNA]</scope>
    <source>
        <strain evidence="5 6">DSM 21758</strain>
    </source>
</reference>
<dbReference type="CDD" id="cd06850">
    <property type="entry name" value="biotinyl_domain"/>
    <property type="match status" value="1"/>
</dbReference>
<dbReference type="InterPro" id="IPR001249">
    <property type="entry name" value="AcCoA_biotinCC"/>
</dbReference>
<dbReference type="RefSeq" id="WP_072988760.1">
    <property type="nucleotide sequence ID" value="NZ_FQZB01000011.1"/>
</dbReference>
<protein>
    <recommendedName>
        <fullName evidence="1 3">Biotin carboxyl carrier protein of acetyl-CoA carboxylase</fullName>
    </recommendedName>
</protein>
<dbReference type="PROSITE" id="PS50968">
    <property type="entry name" value="BIOTINYL_LIPOYL"/>
    <property type="match status" value="1"/>
</dbReference>
<comment type="function">
    <text evidence="3">This protein is a component of the acetyl coenzyme A carboxylase complex; first, biotin carboxylase catalyzes the carboxylation of the carrier protein and then the transcarboxylase transfers the carboxyl group to form malonyl-CoA.</text>
</comment>
<dbReference type="GO" id="GO:0006633">
    <property type="term" value="P:fatty acid biosynthetic process"/>
    <property type="evidence" value="ECO:0007669"/>
    <property type="project" value="UniProtKB-UniPathway"/>
</dbReference>
<name>A0A1M6MV66_9CLOT</name>
<dbReference type="STRING" id="1121302.SAMN02745163_02769"/>
<dbReference type="EMBL" id="FQZB01000011">
    <property type="protein sequence ID" value="SHJ87183.1"/>
    <property type="molecule type" value="Genomic_DNA"/>
</dbReference>
<dbReference type="InterPro" id="IPR050709">
    <property type="entry name" value="Biotin_Carboxyl_Carrier/Decarb"/>
</dbReference>
<dbReference type="SUPFAM" id="SSF51230">
    <property type="entry name" value="Single hybrid motif"/>
    <property type="match status" value="1"/>
</dbReference>
<dbReference type="AlphaFoldDB" id="A0A1M6MV66"/>
<keyword evidence="3" id="KW-0275">Fatty acid biosynthesis</keyword>
<evidence type="ECO:0000256" key="1">
    <source>
        <dbReference type="ARBA" id="ARBA00017562"/>
    </source>
</evidence>
<dbReference type="GO" id="GO:0003989">
    <property type="term" value="F:acetyl-CoA carboxylase activity"/>
    <property type="evidence" value="ECO:0007669"/>
    <property type="project" value="InterPro"/>
</dbReference>
<dbReference type="Proteomes" id="UP000184310">
    <property type="component" value="Unassembled WGS sequence"/>
</dbReference>
<dbReference type="OrthoDB" id="9811735at2"/>